<feature type="transmembrane region" description="Helical" evidence="1">
    <location>
        <begin position="6"/>
        <end position="25"/>
    </location>
</feature>
<dbReference type="RefSeq" id="WP_093853191.1">
    <property type="nucleotide sequence ID" value="NZ_JAVRER010000011.1"/>
</dbReference>
<feature type="transmembrane region" description="Helical" evidence="1">
    <location>
        <begin position="117"/>
        <end position="139"/>
    </location>
</feature>
<keyword evidence="1" id="KW-0812">Transmembrane</keyword>
<keyword evidence="1" id="KW-0472">Membrane</keyword>
<sequence>MIVALIVVCEVAFWVLLAAGLLLRYAAHRPRLGLAVLLVEPLLEVVLLAATALDLRRGAEPSWTHGLAALYVGYTVAYGRTTLRRLDGHARHRLAGGPRPPRPPRHGRARTAHEVRLWLRTLLAVALACGLLQLAILYVGEADASAPLRSWQFVALRALGIHGLIALSYVLWPTRAPGNKAPGAERS</sequence>
<dbReference type="AlphaFoldDB" id="A0ABD5E552"/>
<feature type="transmembrane region" description="Helical" evidence="1">
    <location>
        <begin position="151"/>
        <end position="172"/>
    </location>
</feature>
<proteinExistence type="predicted"/>
<protein>
    <recommendedName>
        <fullName evidence="4">Integral membrane protein</fullName>
    </recommendedName>
</protein>
<dbReference type="EMBL" id="JAVRER010000011">
    <property type="protein sequence ID" value="MDT0415813.1"/>
    <property type="molecule type" value="Genomic_DNA"/>
</dbReference>
<evidence type="ECO:0000313" key="2">
    <source>
        <dbReference type="EMBL" id="MDT0415813.1"/>
    </source>
</evidence>
<evidence type="ECO:0000256" key="1">
    <source>
        <dbReference type="SAM" id="Phobius"/>
    </source>
</evidence>
<keyword evidence="1" id="KW-1133">Transmembrane helix</keyword>
<name>A0ABD5E552_9ACTN</name>
<accession>A0ABD5E552</accession>
<organism evidence="2 3">
    <name type="scientific">Streptomyces evansiae</name>
    <dbReference type="NCBI Taxonomy" id="3075535"/>
    <lineage>
        <taxon>Bacteria</taxon>
        <taxon>Bacillati</taxon>
        <taxon>Actinomycetota</taxon>
        <taxon>Actinomycetes</taxon>
        <taxon>Kitasatosporales</taxon>
        <taxon>Streptomycetaceae</taxon>
        <taxon>Streptomyces</taxon>
    </lineage>
</organism>
<evidence type="ECO:0008006" key="4">
    <source>
        <dbReference type="Google" id="ProtNLM"/>
    </source>
</evidence>
<comment type="caution">
    <text evidence="2">The sequence shown here is derived from an EMBL/GenBank/DDBJ whole genome shotgun (WGS) entry which is preliminary data.</text>
</comment>
<feature type="transmembrane region" description="Helical" evidence="1">
    <location>
        <begin position="65"/>
        <end position="83"/>
    </location>
</feature>
<feature type="transmembrane region" description="Helical" evidence="1">
    <location>
        <begin position="32"/>
        <end position="53"/>
    </location>
</feature>
<reference evidence="3" key="1">
    <citation type="submission" date="2023-07" db="EMBL/GenBank/DDBJ databases">
        <title>30 novel species of actinomycetes from the DSMZ collection.</title>
        <authorList>
            <person name="Nouioui I."/>
        </authorList>
    </citation>
    <scope>NUCLEOTIDE SEQUENCE [LARGE SCALE GENOMIC DNA]</scope>
    <source>
        <strain evidence="3">DSM 41982</strain>
    </source>
</reference>
<gene>
    <name evidence="2" type="ORF">RM574_09960</name>
</gene>
<dbReference type="Proteomes" id="UP001183607">
    <property type="component" value="Unassembled WGS sequence"/>
</dbReference>
<evidence type="ECO:0000313" key="3">
    <source>
        <dbReference type="Proteomes" id="UP001183607"/>
    </source>
</evidence>